<keyword evidence="5" id="KW-0560">Oxidoreductase</keyword>
<dbReference type="Pfam" id="PF01494">
    <property type="entry name" value="FAD_binding_3"/>
    <property type="match status" value="1"/>
</dbReference>
<comment type="cofactor">
    <cofactor evidence="1">
        <name>FAD</name>
        <dbReference type="ChEBI" id="CHEBI:57692"/>
    </cofactor>
</comment>
<accession>A0ABX0JRG3</accession>
<dbReference type="PRINTS" id="PR00420">
    <property type="entry name" value="RNGMNOXGNASE"/>
</dbReference>
<dbReference type="Gene3D" id="3.50.50.60">
    <property type="entry name" value="FAD/NAD(P)-binding domain"/>
    <property type="match status" value="1"/>
</dbReference>
<evidence type="ECO:0000256" key="1">
    <source>
        <dbReference type="ARBA" id="ARBA00001974"/>
    </source>
</evidence>
<evidence type="ECO:0000259" key="4">
    <source>
        <dbReference type="Pfam" id="PF01494"/>
    </source>
</evidence>
<keyword evidence="2" id="KW-0285">Flavoprotein</keyword>
<dbReference type="InterPro" id="IPR050641">
    <property type="entry name" value="RIFMO-like"/>
</dbReference>
<dbReference type="Proteomes" id="UP000635278">
    <property type="component" value="Unassembled WGS sequence"/>
</dbReference>
<dbReference type="PANTHER" id="PTHR43004">
    <property type="entry name" value="TRK SYSTEM POTASSIUM UPTAKE PROTEIN"/>
    <property type="match status" value="1"/>
</dbReference>
<dbReference type="EMBL" id="WOTB01000013">
    <property type="protein sequence ID" value="NHN85135.1"/>
    <property type="molecule type" value="Genomic_DNA"/>
</dbReference>
<evidence type="ECO:0000256" key="2">
    <source>
        <dbReference type="ARBA" id="ARBA00022630"/>
    </source>
</evidence>
<dbReference type="Gene3D" id="3.30.70.2450">
    <property type="match status" value="1"/>
</dbReference>
<sequence length="496" mass="52700">MSKPVLVVGAGPVGLTMAAELARYRIPVRIIDKAPARSDKSKALAVWPRTLELLASASCADAFVAAGLKAGAIDIHSGNTTVARLTVDHIDSPFRYLLILPQSETERLLETHLETLGGKVMRGTELTGFAETADGVSCTVRHPDGQDETIDAGWLIGCDGAHSLVRRTLGMTFAGDTLPTGFMIADVHIAGLTIPPADLAIFWHEDGPLMLFPISPGHYRVIADTGSATNPHPAFEDVQAIVAQRGPGGLTLSDPVWLSGFAVNERKVENYRAGPVFLAGDAAHVHSPAGGQGMNTGMQDAFNLAWKLALVEKGLAGSGLPDSYSPERSAVARQVLTDSGRLTRVMLVRNRLTRLLRRLAAHRILSIPAVQHAVADRLAGLTIGYPDSPLSTGSARTLHGPRPGQRFIADSPFSTGNTPRFALAATENTDARAMTERYSPLLETEIRKPPDEKGIWLIRPDGYVAATAHAGDWSVIDAALSAIVTSATATRIPVSA</sequence>
<keyword evidence="3" id="KW-0274">FAD</keyword>
<evidence type="ECO:0000313" key="5">
    <source>
        <dbReference type="EMBL" id="NHN85135.1"/>
    </source>
</evidence>
<keyword evidence="6" id="KW-1185">Reference proteome</keyword>
<dbReference type="InterPro" id="IPR002938">
    <property type="entry name" value="FAD-bd"/>
</dbReference>
<feature type="domain" description="FAD-binding" evidence="4">
    <location>
        <begin position="4"/>
        <end position="337"/>
    </location>
</feature>
<protein>
    <submittedName>
        <fullName evidence="5">Monooxygenase</fullName>
    </submittedName>
</protein>
<keyword evidence="5" id="KW-0503">Monooxygenase</keyword>
<proteinExistence type="predicted"/>
<dbReference type="InterPro" id="IPR036188">
    <property type="entry name" value="FAD/NAD-bd_sf"/>
</dbReference>
<comment type="caution">
    <text evidence="5">The sequence shown here is derived from an EMBL/GenBank/DDBJ whole genome shotgun (WGS) entry which is preliminary data.</text>
</comment>
<gene>
    <name evidence="5" type="ORF">GOB93_10840</name>
</gene>
<dbReference type="GO" id="GO:0004497">
    <property type="term" value="F:monooxygenase activity"/>
    <property type="evidence" value="ECO:0007669"/>
    <property type="project" value="UniProtKB-KW"/>
</dbReference>
<reference evidence="5 6" key="1">
    <citation type="journal article" date="2020" name="Int. J. Syst. Evol. Microbiol.">
        <title>Novel acetic acid bacteria from cider fermentations: Acetobacter conturbans sp. nov. and Acetobacter fallax sp. nov.</title>
        <authorList>
            <person name="Sombolestani A.S."/>
            <person name="Cleenwerck I."/>
            <person name="Cnockaert M."/>
            <person name="Borremans W."/>
            <person name="Wieme A.D."/>
            <person name="De Vuyst L."/>
            <person name="Vandamme P."/>
        </authorList>
    </citation>
    <scope>NUCLEOTIDE SEQUENCE [LARGE SCALE GENOMIC DNA]</scope>
    <source>
        <strain evidence="5 6">LMG 30640</strain>
    </source>
</reference>
<dbReference type="PANTHER" id="PTHR43004:SF19">
    <property type="entry name" value="BINDING MONOOXYGENASE, PUTATIVE (JCVI)-RELATED"/>
    <property type="match status" value="1"/>
</dbReference>
<evidence type="ECO:0000313" key="6">
    <source>
        <dbReference type="Proteomes" id="UP000635278"/>
    </source>
</evidence>
<organism evidence="5 6">
    <name type="scientific">Acetobacter musti</name>
    <dbReference type="NCBI Taxonomy" id="864732"/>
    <lineage>
        <taxon>Bacteria</taxon>
        <taxon>Pseudomonadati</taxon>
        <taxon>Pseudomonadota</taxon>
        <taxon>Alphaproteobacteria</taxon>
        <taxon>Acetobacterales</taxon>
        <taxon>Acetobacteraceae</taxon>
        <taxon>Acetobacter</taxon>
    </lineage>
</organism>
<name>A0ABX0JRG3_9PROT</name>
<dbReference type="SUPFAM" id="SSF51905">
    <property type="entry name" value="FAD/NAD(P)-binding domain"/>
    <property type="match status" value="1"/>
</dbReference>
<dbReference type="RefSeq" id="WP_173583533.1">
    <property type="nucleotide sequence ID" value="NZ_WOTB01000013.1"/>
</dbReference>
<evidence type="ECO:0000256" key="3">
    <source>
        <dbReference type="ARBA" id="ARBA00022827"/>
    </source>
</evidence>